<dbReference type="Gene3D" id="3.40.630.30">
    <property type="match status" value="1"/>
</dbReference>
<evidence type="ECO:0000313" key="4">
    <source>
        <dbReference type="EMBL" id="GID14511.1"/>
    </source>
</evidence>
<gene>
    <name evidence="4" type="ORF">Aru02nite_54000</name>
</gene>
<evidence type="ECO:0000256" key="1">
    <source>
        <dbReference type="ARBA" id="ARBA00022679"/>
    </source>
</evidence>
<proteinExistence type="predicted"/>
<dbReference type="PANTHER" id="PTHR43877:SF1">
    <property type="entry name" value="ACETYLTRANSFERASE"/>
    <property type="match status" value="1"/>
</dbReference>
<evidence type="ECO:0000313" key="5">
    <source>
        <dbReference type="Proteomes" id="UP000612808"/>
    </source>
</evidence>
<dbReference type="AlphaFoldDB" id="A0A8J3NCZ1"/>
<keyword evidence="1" id="KW-0808">Transferase</keyword>
<dbReference type="RefSeq" id="WP_239076970.1">
    <property type="nucleotide sequence ID" value="NZ_BAAAZM010000018.1"/>
</dbReference>
<organism evidence="4 5">
    <name type="scientific">Actinocatenispora rupis</name>
    <dbReference type="NCBI Taxonomy" id="519421"/>
    <lineage>
        <taxon>Bacteria</taxon>
        <taxon>Bacillati</taxon>
        <taxon>Actinomycetota</taxon>
        <taxon>Actinomycetes</taxon>
        <taxon>Micromonosporales</taxon>
        <taxon>Micromonosporaceae</taxon>
        <taxon>Actinocatenispora</taxon>
    </lineage>
</organism>
<sequence length="167" mass="18393">MAEYEIRALRADDPVVIAAAFTALGWDKPMTQYERYLAEQARGVRDVLVATVGGRFAGYLTVWWESGYEPFGGIPEIQDFNVLPEFRRRGVGGALMDAAEARVAERSPVVGLGVGLYADYGAAQRMYVRRGYLPDGRGVQYGGRPVVPGSSIPIDDDAVLMFTKRLR</sequence>
<name>A0A8J3NCZ1_9ACTN</name>
<dbReference type="Pfam" id="PF00583">
    <property type="entry name" value="Acetyltransf_1"/>
    <property type="match status" value="1"/>
</dbReference>
<keyword evidence="5" id="KW-1185">Reference proteome</keyword>
<accession>A0A8J3NCZ1</accession>
<protein>
    <submittedName>
        <fullName evidence="4">N-acetyltransferase</fullName>
    </submittedName>
</protein>
<dbReference type="InterPro" id="IPR000182">
    <property type="entry name" value="GNAT_dom"/>
</dbReference>
<dbReference type="PROSITE" id="PS51186">
    <property type="entry name" value="GNAT"/>
    <property type="match status" value="1"/>
</dbReference>
<dbReference type="Proteomes" id="UP000612808">
    <property type="component" value="Unassembled WGS sequence"/>
</dbReference>
<evidence type="ECO:0000259" key="3">
    <source>
        <dbReference type="PROSITE" id="PS51186"/>
    </source>
</evidence>
<comment type="caution">
    <text evidence="4">The sequence shown here is derived from an EMBL/GenBank/DDBJ whole genome shotgun (WGS) entry which is preliminary data.</text>
</comment>
<feature type="domain" description="N-acetyltransferase" evidence="3">
    <location>
        <begin position="4"/>
        <end position="153"/>
    </location>
</feature>
<dbReference type="InterPro" id="IPR016181">
    <property type="entry name" value="Acyl_CoA_acyltransferase"/>
</dbReference>
<dbReference type="SUPFAM" id="SSF55729">
    <property type="entry name" value="Acyl-CoA N-acyltransferases (Nat)"/>
    <property type="match status" value="1"/>
</dbReference>
<dbReference type="PANTHER" id="PTHR43877">
    <property type="entry name" value="AMINOALKYLPHOSPHONATE N-ACETYLTRANSFERASE-RELATED-RELATED"/>
    <property type="match status" value="1"/>
</dbReference>
<keyword evidence="2" id="KW-0012">Acyltransferase</keyword>
<dbReference type="CDD" id="cd04301">
    <property type="entry name" value="NAT_SF"/>
    <property type="match status" value="1"/>
</dbReference>
<dbReference type="GO" id="GO:0016747">
    <property type="term" value="F:acyltransferase activity, transferring groups other than amino-acyl groups"/>
    <property type="evidence" value="ECO:0007669"/>
    <property type="project" value="InterPro"/>
</dbReference>
<reference evidence="4" key="1">
    <citation type="submission" date="2021-01" db="EMBL/GenBank/DDBJ databases">
        <title>Whole genome shotgun sequence of Actinocatenispora rupis NBRC 107355.</title>
        <authorList>
            <person name="Komaki H."/>
            <person name="Tamura T."/>
        </authorList>
    </citation>
    <scope>NUCLEOTIDE SEQUENCE</scope>
    <source>
        <strain evidence="4">NBRC 107355</strain>
    </source>
</reference>
<dbReference type="InterPro" id="IPR050832">
    <property type="entry name" value="Bact_Acetyltransf"/>
</dbReference>
<dbReference type="EMBL" id="BOMB01000031">
    <property type="protein sequence ID" value="GID14511.1"/>
    <property type="molecule type" value="Genomic_DNA"/>
</dbReference>
<evidence type="ECO:0000256" key="2">
    <source>
        <dbReference type="ARBA" id="ARBA00023315"/>
    </source>
</evidence>